<feature type="domain" description="NADP-dependent oxidoreductase" evidence="1">
    <location>
        <begin position="137"/>
        <end position="360"/>
    </location>
</feature>
<dbReference type="EMBL" id="VLTJ01000013">
    <property type="protein sequence ID" value="TSH96783.1"/>
    <property type="molecule type" value="Genomic_DNA"/>
</dbReference>
<dbReference type="SUPFAM" id="SSF51430">
    <property type="entry name" value="NAD(P)-linked oxidoreductase"/>
    <property type="match status" value="1"/>
</dbReference>
<dbReference type="Pfam" id="PF00248">
    <property type="entry name" value="Aldo_ket_red"/>
    <property type="match status" value="1"/>
</dbReference>
<dbReference type="PANTHER" id="PTHR43312">
    <property type="entry name" value="D-THREO-ALDOSE 1-DEHYDROGENASE"/>
    <property type="match status" value="1"/>
</dbReference>
<name>A0A556AV07_9BURK</name>
<keyword evidence="3" id="KW-1185">Reference proteome</keyword>
<proteinExistence type="predicted"/>
<accession>A0A556AV07</accession>
<dbReference type="InterPro" id="IPR023210">
    <property type="entry name" value="NADP_OxRdtase_dom"/>
</dbReference>
<evidence type="ECO:0000313" key="3">
    <source>
        <dbReference type="Proteomes" id="UP000318405"/>
    </source>
</evidence>
<dbReference type="Proteomes" id="UP000318405">
    <property type="component" value="Unassembled WGS sequence"/>
</dbReference>
<dbReference type="PANTHER" id="PTHR43312:SF1">
    <property type="entry name" value="NADP-DEPENDENT OXIDOREDUCTASE DOMAIN-CONTAINING PROTEIN"/>
    <property type="match status" value="1"/>
</dbReference>
<dbReference type="InterPro" id="IPR036812">
    <property type="entry name" value="NAD(P)_OxRdtase_dom_sf"/>
</dbReference>
<evidence type="ECO:0000259" key="1">
    <source>
        <dbReference type="Pfam" id="PF00248"/>
    </source>
</evidence>
<evidence type="ECO:0000313" key="2">
    <source>
        <dbReference type="EMBL" id="TSH96783.1"/>
    </source>
</evidence>
<dbReference type="OrthoDB" id="5488419at2"/>
<sequence length="385" mass="42649">MRGSSPTRLARRAPAIGGIRCRCPRDRPQSGTSSLPPVVPARGPSCLLARELRPAPRGNRGQRCRAPCAARTVRANATGNGDAAESSPNQGIIAMKRRKLGRTGLDISPIAFGGATITYTHKSANWDPRSEEGRRVVVGTLHHALDRGINYIDTSPLYGDGYSESMIGEVMKSRRKDCVLASKSWYELDKQGTIDSVHASLKRLNTDYIDVLQIHGRMYHQPDVDHILKEDGPLDGLRLMKEQGKIGHIGITSEEPWTLIPFLALPEVEVFQIAYNFIYQAAARHFLIEAEKVNAGVVTMRTMTSGIMQMQASYLAPEWQAAHDLYDVALKFVLSDSRVHAGIVGIRWKEEVERNLAVVEGWTPSVDIAKLPRLTFQVYQAEDSQ</sequence>
<comment type="caution">
    <text evidence="2">The sequence shown here is derived from an EMBL/GenBank/DDBJ whole genome shotgun (WGS) entry which is preliminary data.</text>
</comment>
<organism evidence="2 3">
    <name type="scientific">Verticiella sediminum</name>
    <dbReference type="NCBI Taxonomy" id="1247510"/>
    <lineage>
        <taxon>Bacteria</taxon>
        <taxon>Pseudomonadati</taxon>
        <taxon>Pseudomonadota</taxon>
        <taxon>Betaproteobacteria</taxon>
        <taxon>Burkholderiales</taxon>
        <taxon>Alcaligenaceae</taxon>
        <taxon>Verticiella</taxon>
    </lineage>
</organism>
<reference evidence="2 3" key="1">
    <citation type="submission" date="2019-07" db="EMBL/GenBank/DDBJ databases">
        <title>Qingshengfaniella alkalisoli gen. nov., sp. nov., isolated from saline soil.</title>
        <authorList>
            <person name="Xu L."/>
            <person name="Huang X.-X."/>
            <person name="Sun J.-Q."/>
        </authorList>
    </citation>
    <scope>NUCLEOTIDE SEQUENCE [LARGE SCALE GENOMIC DNA]</scope>
    <source>
        <strain evidence="2 3">DSM 27279</strain>
    </source>
</reference>
<dbReference type="AlphaFoldDB" id="A0A556AV07"/>
<protein>
    <submittedName>
        <fullName evidence="2">Aldo/keto reductase</fullName>
    </submittedName>
</protein>
<dbReference type="InterPro" id="IPR053135">
    <property type="entry name" value="AKR2_Oxidoreductase"/>
</dbReference>
<dbReference type="Gene3D" id="3.20.20.100">
    <property type="entry name" value="NADP-dependent oxidoreductase domain"/>
    <property type="match status" value="1"/>
</dbReference>
<gene>
    <name evidence="2" type="ORF">FOZ76_08105</name>
</gene>
<dbReference type="CDD" id="cd19105">
    <property type="entry name" value="AKR_unchar"/>
    <property type="match status" value="1"/>
</dbReference>